<feature type="signal peptide" evidence="5">
    <location>
        <begin position="1"/>
        <end position="23"/>
    </location>
</feature>
<evidence type="ECO:0000259" key="6">
    <source>
        <dbReference type="PROSITE" id="PS51007"/>
    </source>
</evidence>
<name>A0A0D0Q6H3_9RHOB</name>
<keyword evidence="5" id="KW-0732">Signal</keyword>
<sequence>MPRSRMSRSASLALALWAGAASGQGLPEPLTDVPGDPAAGREVVVTRERGLCILCHAGPFPEVPFTGDLAPDLTGVGARLTVPELRQRMVDSRVVNPATIMPPYHATDGLARVGERWQGTTILTAQEVEDVVAYLATLTEDGT</sequence>
<dbReference type="InterPro" id="IPR036909">
    <property type="entry name" value="Cyt_c-like_dom_sf"/>
</dbReference>
<evidence type="ECO:0000256" key="3">
    <source>
        <dbReference type="ARBA" id="ARBA00023004"/>
    </source>
</evidence>
<dbReference type="Gene3D" id="1.10.760.10">
    <property type="entry name" value="Cytochrome c-like domain"/>
    <property type="match status" value="1"/>
</dbReference>
<keyword evidence="3 4" id="KW-0408">Iron</keyword>
<evidence type="ECO:0000256" key="1">
    <source>
        <dbReference type="ARBA" id="ARBA00022617"/>
    </source>
</evidence>
<keyword evidence="8" id="KW-1185">Reference proteome</keyword>
<dbReference type="AlphaFoldDB" id="A0A0D0Q6H3"/>
<protein>
    <submittedName>
        <fullName evidence="7">Cbb3-type cytochrome oxidase, cytochrome c subunit</fullName>
    </submittedName>
</protein>
<accession>A0A0D0Q6H3</accession>
<dbReference type="EMBL" id="AONG01000008">
    <property type="protein sequence ID" value="KIQ70059.1"/>
    <property type="molecule type" value="Genomic_DNA"/>
</dbReference>
<keyword evidence="1 4" id="KW-0349">Heme</keyword>
<dbReference type="SUPFAM" id="SSF46626">
    <property type="entry name" value="Cytochrome c"/>
    <property type="match status" value="1"/>
</dbReference>
<dbReference type="Proteomes" id="UP000035100">
    <property type="component" value="Unassembled WGS sequence"/>
</dbReference>
<dbReference type="InterPro" id="IPR030999">
    <property type="entry name" value="Thiosulf_SoxX"/>
</dbReference>
<dbReference type="Pfam" id="PF00034">
    <property type="entry name" value="Cytochrom_C"/>
    <property type="match status" value="1"/>
</dbReference>
<organism evidence="7 8">
    <name type="scientific">Wenxinia marina DSM 24838</name>
    <dbReference type="NCBI Taxonomy" id="1123501"/>
    <lineage>
        <taxon>Bacteria</taxon>
        <taxon>Pseudomonadati</taxon>
        <taxon>Pseudomonadota</taxon>
        <taxon>Alphaproteobacteria</taxon>
        <taxon>Rhodobacterales</taxon>
        <taxon>Roseobacteraceae</taxon>
        <taxon>Wenxinia</taxon>
    </lineage>
</organism>
<dbReference type="GO" id="GO:0009055">
    <property type="term" value="F:electron transfer activity"/>
    <property type="evidence" value="ECO:0007669"/>
    <property type="project" value="InterPro"/>
</dbReference>
<dbReference type="GO" id="GO:0046872">
    <property type="term" value="F:metal ion binding"/>
    <property type="evidence" value="ECO:0007669"/>
    <property type="project" value="UniProtKB-KW"/>
</dbReference>
<dbReference type="eggNOG" id="COG2010">
    <property type="taxonomic scope" value="Bacteria"/>
</dbReference>
<feature type="domain" description="Cytochrome c" evidence="6">
    <location>
        <begin position="35"/>
        <end position="139"/>
    </location>
</feature>
<gene>
    <name evidence="7" type="ORF">Wenmar_01629</name>
</gene>
<evidence type="ECO:0000313" key="7">
    <source>
        <dbReference type="EMBL" id="KIQ70059.1"/>
    </source>
</evidence>
<dbReference type="InterPro" id="IPR009056">
    <property type="entry name" value="Cyt_c-like_dom"/>
</dbReference>
<evidence type="ECO:0000256" key="2">
    <source>
        <dbReference type="ARBA" id="ARBA00022723"/>
    </source>
</evidence>
<dbReference type="STRING" id="1123501.Wenmar_01629"/>
<comment type="caution">
    <text evidence="7">The sequence shown here is derived from an EMBL/GenBank/DDBJ whole genome shotgun (WGS) entry which is preliminary data.</text>
</comment>
<dbReference type="NCBIfam" id="TIGR04485">
    <property type="entry name" value="thiosulf_SoxX"/>
    <property type="match status" value="1"/>
</dbReference>
<keyword evidence="2 4" id="KW-0479">Metal-binding</keyword>
<evidence type="ECO:0000256" key="4">
    <source>
        <dbReference type="PROSITE-ProRule" id="PRU00433"/>
    </source>
</evidence>
<reference evidence="7 8" key="1">
    <citation type="submission" date="2013-01" db="EMBL/GenBank/DDBJ databases">
        <authorList>
            <person name="Fiebig A."/>
            <person name="Goeker M."/>
            <person name="Klenk H.-P.P."/>
        </authorList>
    </citation>
    <scope>NUCLEOTIDE SEQUENCE [LARGE SCALE GENOMIC DNA]</scope>
    <source>
        <strain evidence="7 8">DSM 24838</strain>
    </source>
</reference>
<dbReference type="PROSITE" id="PS51007">
    <property type="entry name" value="CYTC"/>
    <property type="match status" value="1"/>
</dbReference>
<dbReference type="GO" id="GO:0020037">
    <property type="term" value="F:heme binding"/>
    <property type="evidence" value="ECO:0007669"/>
    <property type="project" value="InterPro"/>
</dbReference>
<evidence type="ECO:0000313" key="8">
    <source>
        <dbReference type="Proteomes" id="UP000035100"/>
    </source>
</evidence>
<proteinExistence type="predicted"/>
<feature type="chain" id="PRO_5002219192" evidence="5">
    <location>
        <begin position="24"/>
        <end position="143"/>
    </location>
</feature>
<dbReference type="PATRIC" id="fig|1123501.6.peg.1723"/>
<evidence type="ECO:0000256" key="5">
    <source>
        <dbReference type="SAM" id="SignalP"/>
    </source>
</evidence>